<dbReference type="PANTHER" id="PTHR10622:SF10">
    <property type="entry name" value="HET DOMAIN-CONTAINING PROTEIN"/>
    <property type="match status" value="1"/>
</dbReference>
<dbReference type="InterPro" id="IPR010730">
    <property type="entry name" value="HET"/>
</dbReference>
<keyword evidence="3" id="KW-1185">Reference proteome</keyword>
<dbReference type="Pfam" id="PF06985">
    <property type="entry name" value="HET"/>
    <property type="match status" value="1"/>
</dbReference>
<evidence type="ECO:0000313" key="3">
    <source>
        <dbReference type="Proteomes" id="UP000799779"/>
    </source>
</evidence>
<dbReference type="OrthoDB" id="674604at2759"/>
<gene>
    <name evidence="2" type="ORF">P154DRAFT_549153</name>
</gene>
<dbReference type="AlphaFoldDB" id="A0A6A5W588"/>
<dbReference type="Proteomes" id="UP000799779">
    <property type="component" value="Unassembled WGS sequence"/>
</dbReference>
<organism evidence="2 3">
    <name type="scientific">Amniculicola lignicola CBS 123094</name>
    <dbReference type="NCBI Taxonomy" id="1392246"/>
    <lineage>
        <taxon>Eukaryota</taxon>
        <taxon>Fungi</taxon>
        <taxon>Dikarya</taxon>
        <taxon>Ascomycota</taxon>
        <taxon>Pezizomycotina</taxon>
        <taxon>Dothideomycetes</taxon>
        <taxon>Pleosporomycetidae</taxon>
        <taxon>Pleosporales</taxon>
        <taxon>Amniculicolaceae</taxon>
        <taxon>Amniculicola</taxon>
    </lineage>
</organism>
<name>A0A6A5W588_9PLEO</name>
<dbReference type="PANTHER" id="PTHR10622">
    <property type="entry name" value="HET DOMAIN-CONTAINING PROTEIN"/>
    <property type="match status" value="1"/>
</dbReference>
<evidence type="ECO:0000259" key="1">
    <source>
        <dbReference type="Pfam" id="PF06985"/>
    </source>
</evidence>
<feature type="domain" description="Heterokaryon incompatibility" evidence="1">
    <location>
        <begin position="9"/>
        <end position="100"/>
    </location>
</feature>
<reference evidence="2" key="1">
    <citation type="journal article" date="2020" name="Stud. Mycol.">
        <title>101 Dothideomycetes genomes: a test case for predicting lifestyles and emergence of pathogens.</title>
        <authorList>
            <person name="Haridas S."/>
            <person name="Albert R."/>
            <person name="Binder M."/>
            <person name="Bloem J."/>
            <person name="Labutti K."/>
            <person name="Salamov A."/>
            <person name="Andreopoulos B."/>
            <person name="Baker S."/>
            <person name="Barry K."/>
            <person name="Bills G."/>
            <person name="Bluhm B."/>
            <person name="Cannon C."/>
            <person name="Castanera R."/>
            <person name="Culley D."/>
            <person name="Daum C."/>
            <person name="Ezra D."/>
            <person name="Gonzalez J."/>
            <person name="Henrissat B."/>
            <person name="Kuo A."/>
            <person name="Liang C."/>
            <person name="Lipzen A."/>
            <person name="Lutzoni F."/>
            <person name="Magnuson J."/>
            <person name="Mondo S."/>
            <person name="Nolan M."/>
            <person name="Ohm R."/>
            <person name="Pangilinan J."/>
            <person name="Park H.-J."/>
            <person name="Ramirez L."/>
            <person name="Alfaro M."/>
            <person name="Sun H."/>
            <person name="Tritt A."/>
            <person name="Yoshinaga Y."/>
            <person name="Zwiers L.-H."/>
            <person name="Turgeon B."/>
            <person name="Goodwin S."/>
            <person name="Spatafora J."/>
            <person name="Crous P."/>
            <person name="Grigoriev I."/>
        </authorList>
    </citation>
    <scope>NUCLEOTIDE SEQUENCE</scope>
    <source>
        <strain evidence="2">CBS 123094</strain>
    </source>
</reference>
<proteinExistence type="predicted"/>
<accession>A0A6A5W588</accession>
<protein>
    <submittedName>
        <fullName evidence="2">HET-domain-containing protein</fullName>
    </submittedName>
</protein>
<dbReference type="EMBL" id="ML977665">
    <property type="protein sequence ID" value="KAF1994285.1"/>
    <property type="molecule type" value="Genomic_DNA"/>
</dbReference>
<sequence length="227" mass="26303">MFPVNPPLYAILSHTWEADDQEVRLKDIEDRVGTHKTGYKKVEFCARQGQNHHLEYFWVNSCYIDQSSSAELSTVINSMYHWYQNSGKCYVYIADISTSSSSESESSFLRSRWFTRGWTLQELVAPTSIEFFSEDGMYLGDKTQLKDPIQEITGISNQILQGHPPTQDIVHSVLGIFGIHMPPIYSKRAIHTFQRLRQEIKKSNRKGPTMPKRVTYNVTILCCRKWI</sequence>
<evidence type="ECO:0000313" key="2">
    <source>
        <dbReference type="EMBL" id="KAF1994285.1"/>
    </source>
</evidence>